<dbReference type="AlphaFoldDB" id="A0A5R8QHN4"/>
<dbReference type="EMBL" id="VBWP01000002">
    <property type="protein sequence ID" value="TLG76777.1"/>
    <property type="molecule type" value="Genomic_DNA"/>
</dbReference>
<dbReference type="InterPro" id="IPR036388">
    <property type="entry name" value="WH-like_DNA-bd_sf"/>
</dbReference>
<keyword evidence="4" id="KW-0804">Transcription</keyword>
<dbReference type="Pfam" id="PF03466">
    <property type="entry name" value="LysR_substrate"/>
    <property type="match status" value="1"/>
</dbReference>
<reference evidence="6 7" key="1">
    <citation type="submission" date="2019-05" db="EMBL/GenBank/DDBJ databases">
        <title>Culicoidintestinum kansasii gen. nov., sp. nov. from the gastrointestinal tract of the biting midge, Culicoides sonorensis.</title>
        <authorList>
            <person name="Neupane S."/>
            <person name="Ghosh A."/>
            <person name="Gunther S."/>
            <person name="Martin K."/>
            <person name="Zurek L."/>
        </authorList>
    </citation>
    <scope>NUCLEOTIDE SEQUENCE [LARGE SCALE GENOMIC DNA]</scope>
    <source>
        <strain evidence="6 7">CS-1</strain>
    </source>
</reference>
<dbReference type="OrthoDB" id="9785745at2"/>
<evidence type="ECO:0000313" key="6">
    <source>
        <dbReference type="EMBL" id="TLG76777.1"/>
    </source>
</evidence>
<accession>A0A5R8QHN4</accession>
<evidence type="ECO:0000256" key="1">
    <source>
        <dbReference type="ARBA" id="ARBA00009437"/>
    </source>
</evidence>
<dbReference type="FunCoup" id="A0A5R8QHN4">
    <property type="interactions" value="169"/>
</dbReference>
<dbReference type="SUPFAM" id="SSF53850">
    <property type="entry name" value="Periplasmic binding protein-like II"/>
    <property type="match status" value="1"/>
</dbReference>
<dbReference type="InParanoid" id="A0A5R8QHN4"/>
<dbReference type="PRINTS" id="PR00039">
    <property type="entry name" value="HTHLYSR"/>
</dbReference>
<evidence type="ECO:0000313" key="7">
    <source>
        <dbReference type="Proteomes" id="UP000306912"/>
    </source>
</evidence>
<dbReference type="InterPro" id="IPR036390">
    <property type="entry name" value="WH_DNA-bd_sf"/>
</dbReference>
<dbReference type="PANTHER" id="PTHR30126:SF40">
    <property type="entry name" value="HTH-TYPE TRANSCRIPTIONAL REGULATOR GLTR"/>
    <property type="match status" value="1"/>
</dbReference>
<dbReference type="Proteomes" id="UP000306912">
    <property type="component" value="Unassembled WGS sequence"/>
</dbReference>
<dbReference type="PROSITE" id="PS50931">
    <property type="entry name" value="HTH_LYSR"/>
    <property type="match status" value="1"/>
</dbReference>
<organism evidence="6 7">
    <name type="scientific">Culicoidibacter larvae</name>
    <dbReference type="NCBI Taxonomy" id="2579976"/>
    <lineage>
        <taxon>Bacteria</taxon>
        <taxon>Bacillati</taxon>
        <taxon>Bacillota</taxon>
        <taxon>Culicoidibacteria</taxon>
        <taxon>Culicoidibacterales</taxon>
        <taxon>Culicoidibacteraceae</taxon>
        <taxon>Culicoidibacter</taxon>
    </lineage>
</organism>
<dbReference type="Gene3D" id="1.10.10.10">
    <property type="entry name" value="Winged helix-like DNA-binding domain superfamily/Winged helix DNA-binding domain"/>
    <property type="match status" value="1"/>
</dbReference>
<evidence type="ECO:0000259" key="5">
    <source>
        <dbReference type="PROSITE" id="PS50931"/>
    </source>
</evidence>
<gene>
    <name evidence="6" type="ORF">FEZ08_03940</name>
</gene>
<comment type="caution">
    <text evidence="6">The sequence shown here is derived from an EMBL/GenBank/DDBJ whole genome shotgun (WGS) entry which is preliminary data.</text>
</comment>
<evidence type="ECO:0000256" key="3">
    <source>
        <dbReference type="ARBA" id="ARBA00023125"/>
    </source>
</evidence>
<keyword evidence="7" id="KW-1185">Reference proteome</keyword>
<dbReference type="GO" id="GO:0003700">
    <property type="term" value="F:DNA-binding transcription factor activity"/>
    <property type="evidence" value="ECO:0007669"/>
    <property type="project" value="InterPro"/>
</dbReference>
<dbReference type="InterPro" id="IPR005119">
    <property type="entry name" value="LysR_subst-bd"/>
</dbReference>
<dbReference type="SUPFAM" id="SSF46785">
    <property type="entry name" value="Winged helix' DNA-binding domain"/>
    <property type="match status" value="1"/>
</dbReference>
<evidence type="ECO:0000256" key="4">
    <source>
        <dbReference type="ARBA" id="ARBA00023163"/>
    </source>
</evidence>
<comment type="similarity">
    <text evidence="1">Belongs to the LysR transcriptional regulatory family.</text>
</comment>
<dbReference type="PANTHER" id="PTHR30126">
    <property type="entry name" value="HTH-TYPE TRANSCRIPTIONAL REGULATOR"/>
    <property type="match status" value="1"/>
</dbReference>
<dbReference type="InterPro" id="IPR000847">
    <property type="entry name" value="LysR_HTH_N"/>
</dbReference>
<evidence type="ECO:0000256" key="2">
    <source>
        <dbReference type="ARBA" id="ARBA00023015"/>
    </source>
</evidence>
<proteinExistence type="inferred from homology"/>
<protein>
    <submittedName>
        <fullName evidence="6">LysR family transcriptional regulator</fullName>
    </submittedName>
</protein>
<dbReference type="FunFam" id="1.10.10.10:FF:000001">
    <property type="entry name" value="LysR family transcriptional regulator"/>
    <property type="match status" value="1"/>
</dbReference>
<name>A0A5R8QHN4_9FIRM</name>
<dbReference type="Pfam" id="PF00126">
    <property type="entry name" value="HTH_1"/>
    <property type="match status" value="1"/>
</dbReference>
<keyword evidence="2" id="KW-0805">Transcription regulation</keyword>
<dbReference type="Gene3D" id="3.40.190.10">
    <property type="entry name" value="Periplasmic binding protein-like II"/>
    <property type="match status" value="2"/>
</dbReference>
<dbReference type="GO" id="GO:0000976">
    <property type="term" value="F:transcription cis-regulatory region binding"/>
    <property type="evidence" value="ECO:0007669"/>
    <property type="project" value="TreeGrafter"/>
</dbReference>
<keyword evidence="3" id="KW-0238">DNA-binding</keyword>
<feature type="domain" description="HTH lysR-type" evidence="5">
    <location>
        <begin position="1"/>
        <end position="62"/>
    </location>
</feature>
<sequence length="276" mass="31553">MDVKIMERKWQVYIAVVEHKSFTKAADALFMSQPAVSVVIANIEEELHAKLINRENRQFSLTETGYEVYKKAKQLEHIYDELQLVVDEHYYRSKERVTIGATKTISDIWLFPFVREITQAYSDMEIKVASDNTSAIIKMLLEYKLDCALVEGDIRSVAVNSEVFAMERLHLYVPDNDVSKPWIVREPGSGTRALVEAYWKENKVKPAKIYETGSNYAIKSAVENGVAIGFVAEGFAVQGYESQATLTRPLYFVTRKGEKRTVMSERVATFLQSRKD</sequence>